<dbReference type="AlphaFoldDB" id="A0A1W2TU58"/>
<sequence length="869" mass="99064">MRKPLAKAGVGVLLSEQAWSQTLSRVTNAKLRQFPRLHLSPSRIVALRLRAKNEAQKKKYRSPFQFAANLRTGRLPVLTLQRWLARQDLSSEKRLEASVAAQKQPEWADAFHDLAGRGWSKDQLDHWIWILSGEDGDVRVQRLVSTDEPKPIFLLLLLLRNDEAYRDIRSLSALIRYAYRHHMTPSLASPGVRANDTIVDPRRVLTISQFRIVMRRLIYHAQSTHPPFIVAVARLVVDYIKSIPHDVHHKHHRTDYHDQCIVYNIALLYLKKFTSNRSLANMEFNWRAQKILLAMSDSLEKPLIINKESYQAIRQVLVGLTKSAEERAVALRYAKSWPPYRQDFDGRDAKRTAEDDRSRSVKAGVLMKEAGYPEDDYDRALDALGGMSDGSPTIQTRSLPPRQWVGEKKEMNIYSNWAMNIRATRNAQEAWRAFNKFAQKTGLSPNTQVYNEMFVKLQAAPVDLDSSPNLLPGDSREAFPVHDVNYSQYELARLSPPTVSELYSEMTARGLKPQGHGLHSLVIHAKSIEDGLRYLQDSGVPSHLIQSLTTFKIPSYQALQHIPLHNFSSYIQLLCRLQPNRQGHDRLPHDELYRIRYAIKLVSLRLPPGTTEGATFRPPWYSILRALARPHIAIKNVSAAENDLMALKLFTDALKSALSGIGMDAELFILLCRAIQKAALSTLMSLHDIERVETPLIPNGQYLLQLATSTFSHLTTPMVEDMPMSLPISQFQFPLGPPHLHAYMRALGFLEAKDEMVNLVFWMLNNYKHLDEEANRLVTRGQAMIARTLCAFHAFAGPVLQDEVQQELNRRMSCLKADGGHWRWPTSEEVNRYIYTDPRGGSETLRRRIAARSCQNLLTSKEQPSTVTI</sequence>
<evidence type="ECO:0000313" key="2">
    <source>
        <dbReference type="Proteomes" id="UP000054516"/>
    </source>
</evidence>
<protein>
    <submittedName>
        <fullName evidence="1">Putative prefoldin subunit</fullName>
    </submittedName>
</protein>
<proteinExistence type="predicted"/>
<name>A0A1W2TU58_ROSNE</name>
<dbReference type="OMA" id="AGMMMQE"/>
<gene>
    <name evidence="1" type="ORF">SAMD00023353_6600070</name>
</gene>
<keyword evidence="2" id="KW-1185">Reference proteome</keyword>
<dbReference type="STRING" id="77044.A0A1W2TU58"/>
<evidence type="ECO:0000313" key="1">
    <source>
        <dbReference type="EMBL" id="GAP92121.2"/>
    </source>
</evidence>
<dbReference type="OrthoDB" id="410701at2759"/>
<dbReference type="Proteomes" id="UP000054516">
    <property type="component" value="Unassembled WGS sequence"/>
</dbReference>
<accession>A0A1W2TU58</accession>
<reference evidence="1" key="1">
    <citation type="submission" date="2016-03" db="EMBL/GenBank/DDBJ databases">
        <title>Draft genome sequence of Rosellinia necatrix.</title>
        <authorList>
            <person name="Kanematsu S."/>
        </authorList>
    </citation>
    <scope>NUCLEOTIDE SEQUENCE [LARGE SCALE GENOMIC DNA]</scope>
    <source>
        <strain evidence="1">W97</strain>
    </source>
</reference>
<organism evidence="1">
    <name type="scientific">Rosellinia necatrix</name>
    <name type="common">White root-rot fungus</name>
    <dbReference type="NCBI Taxonomy" id="77044"/>
    <lineage>
        <taxon>Eukaryota</taxon>
        <taxon>Fungi</taxon>
        <taxon>Dikarya</taxon>
        <taxon>Ascomycota</taxon>
        <taxon>Pezizomycotina</taxon>
        <taxon>Sordariomycetes</taxon>
        <taxon>Xylariomycetidae</taxon>
        <taxon>Xylariales</taxon>
        <taxon>Xylariaceae</taxon>
        <taxon>Rosellinia</taxon>
    </lineage>
</organism>
<dbReference type="EMBL" id="DF977511">
    <property type="protein sequence ID" value="GAP92121.2"/>
    <property type="molecule type" value="Genomic_DNA"/>
</dbReference>